<feature type="domain" description="Beta-ketoacyl-[acyl-carrier-protein] synthase III C-terminal" evidence="3">
    <location>
        <begin position="253"/>
        <end position="343"/>
    </location>
</feature>
<gene>
    <name evidence="5" type="ORF">DWW57_17160</name>
</gene>
<dbReference type="GO" id="GO:0004315">
    <property type="term" value="F:3-oxoacyl-[acyl-carrier-protein] synthase activity"/>
    <property type="evidence" value="ECO:0007669"/>
    <property type="project" value="InterPro"/>
</dbReference>
<dbReference type="InterPro" id="IPR016039">
    <property type="entry name" value="Thiolase-like"/>
</dbReference>
<dbReference type="AlphaFoldDB" id="A0A412TK85"/>
<organism evidence="5 6">
    <name type="scientific">Odoribacter splanchnicus</name>
    <dbReference type="NCBI Taxonomy" id="28118"/>
    <lineage>
        <taxon>Bacteria</taxon>
        <taxon>Pseudomonadati</taxon>
        <taxon>Bacteroidota</taxon>
        <taxon>Bacteroidia</taxon>
        <taxon>Bacteroidales</taxon>
        <taxon>Odoribacteraceae</taxon>
        <taxon>Odoribacter</taxon>
    </lineage>
</organism>
<dbReference type="GO" id="GO:0006633">
    <property type="term" value="P:fatty acid biosynthetic process"/>
    <property type="evidence" value="ECO:0007669"/>
    <property type="project" value="InterPro"/>
</dbReference>
<dbReference type="InterPro" id="IPR013747">
    <property type="entry name" value="ACP_syn_III_C"/>
</dbReference>
<dbReference type="GO" id="GO:0044550">
    <property type="term" value="P:secondary metabolite biosynthetic process"/>
    <property type="evidence" value="ECO:0007669"/>
    <property type="project" value="TreeGrafter"/>
</dbReference>
<dbReference type="Pfam" id="PF08541">
    <property type="entry name" value="ACP_syn_III_C"/>
    <property type="match status" value="1"/>
</dbReference>
<dbReference type="Gene3D" id="3.40.47.10">
    <property type="match status" value="1"/>
</dbReference>
<proteinExistence type="predicted"/>
<dbReference type="EMBL" id="QRYC01000036">
    <property type="protein sequence ID" value="RGU54191.1"/>
    <property type="molecule type" value="Genomic_DNA"/>
</dbReference>
<evidence type="ECO:0000259" key="3">
    <source>
        <dbReference type="Pfam" id="PF08541"/>
    </source>
</evidence>
<evidence type="ECO:0000256" key="2">
    <source>
        <dbReference type="ARBA" id="ARBA00023315"/>
    </source>
</evidence>
<evidence type="ECO:0000313" key="6">
    <source>
        <dbReference type="Proteomes" id="UP000284243"/>
    </source>
</evidence>
<evidence type="ECO:0000259" key="4">
    <source>
        <dbReference type="Pfam" id="PF08545"/>
    </source>
</evidence>
<dbReference type="Pfam" id="PF08545">
    <property type="entry name" value="ACP_syn_III"/>
    <property type="match status" value="1"/>
</dbReference>
<comment type="caution">
    <text evidence="5">The sequence shown here is derived from an EMBL/GenBank/DDBJ whole genome shotgun (WGS) entry which is preliminary data.</text>
</comment>
<reference evidence="5 6" key="1">
    <citation type="submission" date="2018-08" db="EMBL/GenBank/DDBJ databases">
        <title>A genome reference for cultivated species of the human gut microbiota.</title>
        <authorList>
            <person name="Zou Y."/>
            <person name="Xue W."/>
            <person name="Luo G."/>
        </authorList>
    </citation>
    <scope>NUCLEOTIDE SEQUENCE [LARGE SCALE GENOMIC DNA]</scope>
    <source>
        <strain evidence="5 6">AF16-14</strain>
    </source>
</reference>
<dbReference type="Proteomes" id="UP000284243">
    <property type="component" value="Unassembled WGS sequence"/>
</dbReference>
<keyword evidence="2" id="KW-0012">Acyltransferase</keyword>
<dbReference type="SUPFAM" id="SSF53901">
    <property type="entry name" value="Thiolase-like"/>
    <property type="match status" value="1"/>
</dbReference>
<protein>
    <submittedName>
        <fullName evidence="5">Ketoacyl-ACP synthase III</fullName>
    </submittedName>
</protein>
<dbReference type="RefSeq" id="WP_046402297.1">
    <property type="nucleotide sequence ID" value="NZ_JADNGC010000018.1"/>
</dbReference>
<evidence type="ECO:0000313" key="5">
    <source>
        <dbReference type="EMBL" id="RGU54191.1"/>
    </source>
</evidence>
<name>A0A412TK85_9BACT</name>
<dbReference type="PANTHER" id="PTHR34069:SF2">
    <property type="entry name" value="BETA-KETOACYL-[ACYL-CARRIER-PROTEIN] SYNTHASE III"/>
    <property type="match status" value="1"/>
</dbReference>
<accession>A0A412TK85</accession>
<dbReference type="InterPro" id="IPR013751">
    <property type="entry name" value="ACP_syn_III_N"/>
</dbReference>
<feature type="domain" description="Beta-ketoacyl-[acyl-carrier-protein] synthase III N-terminal" evidence="4">
    <location>
        <begin position="115"/>
        <end position="192"/>
    </location>
</feature>
<sequence>MFTTYKNKRISTIYSVIPQNEADFMDEAGNYSFSEPQMKKLKKVMGFDKRRVALEGETVGDYAVFGIKQMIADGVFKEEEIGAIIVTTTSPDYFIPPTSNVIQGQFNFDLDTVCIDISQGCCGYIVGLNYAFMTLEHLSDKKVLLVAGDMLSFKVSKRDRASCPITGDAVTISVIENCERTGLIYSALKNNGKAAFSVYIPAGGTKIPITPEVTEEKEDEFGNWRGLQHLCMQGDLVFNFIINDTPIMMEELLNKAGEDINNIDYFICHQSSCFTLKKLCERLGVPKEKLPLDIVPIYGNSSSATIPVTLTHHYDDMYGDGKDSNKVMFAAFGTGLSLGCVLMDVPKFDYCKFIEYEHSNAQL</sequence>
<keyword evidence="1" id="KW-0808">Transferase</keyword>
<evidence type="ECO:0000256" key="1">
    <source>
        <dbReference type="ARBA" id="ARBA00022679"/>
    </source>
</evidence>
<dbReference type="PANTHER" id="PTHR34069">
    <property type="entry name" value="3-OXOACYL-[ACYL-CARRIER-PROTEIN] SYNTHASE 3"/>
    <property type="match status" value="1"/>
</dbReference>